<protein>
    <recommendedName>
        <fullName evidence="3">DUF1285 domain-containing protein</fullName>
    </recommendedName>
</protein>
<organism evidence="1 2">
    <name type="scientific">Leptospira biflexa serovar Patoc (strain Patoc 1 / ATCC 23582 / Paris)</name>
    <dbReference type="NCBI Taxonomy" id="456481"/>
    <lineage>
        <taxon>Bacteria</taxon>
        <taxon>Pseudomonadati</taxon>
        <taxon>Spirochaetota</taxon>
        <taxon>Spirochaetia</taxon>
        <taxon>Leptospirales</taxon>
        <taxon>Leptospiraceae</taxon>
        <taxon>Leptospira</taxon>
    </lineage>
</organism>
<dbReference type="EMBL" id="CP000786">
    <property type="protein sequence ID" value="ABZ98682.1"/>
    <property type="molecule type" value="Genomic_DNA"/>
</dbReference>
<reference evidence="1 2" key="1">
    <citation type="journal article" date="2008" name="PLoS ONE">
        <title>Genome sequence of the saprophyte Leptospira biflexa provides insights into the evolution of Leptospira and the pathogenesis of leptospirosis.</title>
        <authorList>
            <person name="Picardeau M."/>
            <person name="Bulach D.M."/>
            <person name="Bouchier C."/>
            <person name="Zuerner R.L."/>
            <person name="Zidane N."/>
            <person name="Wilson P.J."/>
            <person name="Creno S."/>
            <person name="Kuczek E.S."/>
            <person name="Bommezzadri S."/>
            <person name="Davis J.C."/>
            <person name="McGrath A."/>
            <person name="Johnson M.J."/>
            <person name="Boursaux-Eude C."/>
            <person name="Seemann T."/>
            <person name="Rouy Z."/>
            <person name="Coppel R.L."/>
            <person name="Rood J.I."/>
            <person name="Lajus A."/>
            <person name="Davies J.K."/>
            <person name="Medigue C."/>
            <person name="Adler B."/>
        </authorList>
    </citation>
    <scope>NUCLEOTIDE SEQUENCE [LARGE SCALE GENOMIC DNA]</scope>
    <source>
        <strain evidence="2">Patoc 1 / ATCC 23582 / Paris</strain>
    </source>
</reference>
<dbReference type="HOGENOM" id="CLU_1530693_0_0_12"/>
<name>B0SM52_LEPBP</name>
<evidence type="ECO:0000313" key="2">
    <source>
        <dbReference type="Proteomes" id="UP000001847"/>
    </source>
</evidence>
<dbReference type="AlphaFoldDB" id="B0SM52"/>
<keyword evidence="2" id="KW-1185">Reference proteome</keyword>
<evidence type="ECO:0000313" key="1">
    <source>
        <dbReference type="EMBL" id="ABZ98682.1"/>
    </source>
</evidence>
<dbReference type="RefSeq" id="WP_012389542.1">
    <property type="nucleotide sequence ID" value="NC_010602.1"/>
</dbReference>
<dbReference type="KEGG" id="lbi:LEPBI_I2603"/>
<dbReference type="OrthoDB" id="332930at2"/>
<dbReference type="BioCyc" id="LBIF456481:LEPBI_RS12805-MONOMER"/>
<proteinExistence type="predicted"/>
<dbReference type="STRING" id="456481.LEPBI_I2603"/>
<accession>B0SM52</accession>
<dbReference type="Proteomes" id="UP000001847">
    <property type="component" value="Chromosome I"/>
</dbReference>
<evidence type="ECO:0008006" key="3">
    <source>
        <dbReference type="Google" id="ProtNLM"/>
    </source>
</evidence>
<gene>
    <name evidence="1" type="ordered locus">LEPBI_I2603</name>
</gene>
<sequence>MMPRKFDSEIYVAPNDEWIFRGNPIEKEEILTYFRNNLHGNEKGVYIENTFGELSEHGYLKIDGFPCHVLHIEVTPTEIVFITDDGRTYPFGEFEIYETEDGGILGVRAEEERIKYRFTWNAAKELSDLLTEEEGGTYLDWKGVRMEIPKYVGEVNVSLPTDYS</sequence>